<feature type="active site" description="S-acetylcysteine intermediate" evidence="15">
    <location>
        <position position="417"/>
    </location>
</feature>
<proteinExistence type="inferred from homology"/>
<evidence type="ECO:0000259" key="20">
    <source>
        <dbReference type="PROSITE" id="PS51554"/>
    </source>
</evidence>
<dbReference type="EC" id="2.3.1.54" evidence="4 18"/>
<evidence type="ECO:0000256" key="10">
    <source>
        <dbReference type="ARBA" id="ARBA00023277"/>
    </source>
</evidence>
<evidence type="ECO:0000256" key="18">
    <source>
        <dbReference type="RuleBase" id="RU368075"/>
    </source>
</evidence>
<dbReference type="InterPro" id="IPR004184">
    <property type="entry name" value="PFL_dom"/>
</dbReference>
<dbReference type="Gene3D" id="3.20.70.20">
    <property type="match status" value="1"/>
</dbReference>
<keyword evidence="7 18" id="KW-0313">Glucose metabolism</keyword>
<evidence type="ECO:0000313" key="21">
    <source>
        <dbReference type="EMBL" id="SDK52711.1"/>
    </source>
</evidence>
<comment type="function">
    <text evidence="13">Catalyzes the conversion of pyruvate to formate and acetyl-CoA.</text>
</comment>
<evidence type="ECO:0000256" key="7">
    <source>
        <dbReference type="ARBA" id="ARBA00022526"/>
    </source>
</evidence>
<keyword evidence="6 18" id="KW-0963">Cytoplasm</keyword>
<evidence type="ECO:0000256" key="17">
    <source>
        <dbReference type="PROSITE-ProRule" id="PRU00493"/>
    </source>
</evidence>
<dbReference type="PANTHER" id="PTHR30191">
    <property type="entry name" value="FORMATE ACETYLTRANSFERASE"/>
    <property type="match status" value="1"/>
</dbReference>
<evidence type="ECO:0000256" key="5">
    <source>
        <dbReference type="ARBA" id="ARBA00013897"/>
    </source>
</evidence>
<comment type="subcellular location">
    <subcellularLocation>
        <location evidence="1 18">Cytoplasm</location>
    </subcellularLocation>
</comment>
<evidence type="ECO:0000256" key="11">
    <source>
        <dbReference type="ARBA" id="ARBA00023315"/>
    </source>
</evidence>
<evidence type="ECO:0000256" key="1">
    <source>
        <dbReference type="ARBA" id="ARBA00004496"/>
    </source>
</evidence>
<evidence type="ECO:0000256" key="9">
    <source>
        <dbReference type="ARBA" id="ARBA00022818"/>
    </source>
</evidence>
<feature type="domain" description="Glycine radical" evidence="19">
    <location>
        <begin position="630"/>
        <end position="753"/>
    </location>
</feature>
<evidence type="ECO:0000256" key="15">
    <source>
        <dbReference type="PIRSR" id="PIRSR000379-1"/>
    </source>
</evidence>
<keyword evidence="9 16" id="KW-0556">Organic radical</keyword>
<dbReference type="Proteomes" id="UP000199433">
    <property type="component" value="Unassembled WGS sequence"/>
</dbReference>
<dbReference type="InterPro" id="IPR050244">
    <property type="entry name" value="Auton_GlycylRad_Cofactor"/>
</dbReference>
<evidence type="ECO:0000256" key="16">
    <source>
        <dbReference type="PIRSR" id="PIRSR000379-2"/>
    </source>
</evidence>
<organism evidence="21 22">
    <name type="scientific">Alkalibacterium thalassium</name>
    <dbReference type="NCBI Taxonomy" id="426701"/>
    <lineage>
        <taxon>Bacteria</taxon>
        <taxon>Bacillati</taxon>
        <taxon>Bacillota</taxon>
        <taxon>Bacilli</taxon>
        <taxon>Lactobacillales</taxon>
        <taxon>Carnobacteriaceae</taxon>
        <taxon>Alkalibacterium</taxon>
    </lineage>
</organism>
<dbReference type="RefSeq" id="WP_091267750.1">
    <property type="nucleotide sequence ID" value="NZ_FNFK01000036.1"/>
</dbReference>
<dbReference type="Pfam" id="PF02901">
    <property type="entry name" value="PFL-like"/>
    <property type="match status" value="1"/>
</dbReference>
<dbReference type="GO" id="GO:0008861">
    <property type="term" value="F:formate C-acetyltransferase activity"/>
    <property type="evidence" value="ECO:0007669"/>
    <property type="project" value="UniProtKB-UniRule"/>
</dbReference>
<sequence length="753" mass="84994">MEKQRTDEMTLETLWEGFKGKKWKDTIDVRNFIQSNYTQYDGDESFLEGPTKHTEELWEQVMDLNKKEREAGGVLDMDTSIVSTITSHGPAYLTKDKEKIVGFQTDKPFKRSLQPFGGIRMMEQAAESYGFEVDPYLSHIFRDWRKTHNEGVFNAYTPEMLDARRTGVITGLPDAYGRGRIIGDYRRVTLYGVDRLLKEKEADKAQSDTAMMSEDIIRKREELSDQIKALHELKELGNIYGFDISRPAGTAVEAFQWLYLGYLAAIKEQNGAAMSLGRTSTFLDIYIERDLKEGLMTEVEAQELVDHFVMKLRLVKFVRTPEYNELFSGDPTWVTEAIAGVGIDGRHLVTKNSYRFLNTLSNLGPAPEPNLTVLWSTKLPSAFKNYCSKVSIISSAVQYENDDIMREEWGDDYGIACCVSAMPIGKQMQFFGARANLAKALLYAINGGVDEMKKTQVAPKFRPITSEVLDYDEVMEKYDDMLDWLSGMYINTLNIIHYMHDKYSYESIEMALHDSEIVRTMATGIAGFSVTVDSLSAIKYATVKTVRDESGLVVDYIIEGDYPKYGNNDDRADQIAVDLLKAFMSKVKKHPTYRNAVHTTSILTITSNVVYGKKTGNTPDGRRAGVPFAPGANPLHGRDTNGALASLNSVAKLPYDQSLDGISNTFSIVPKALGKEEETQKRNLSAMLDGYVKKGGHHLNVNALNRETLENAMKHPEEYPQLTIRVSGYAVNFIKLTREQQLDVLSRTFHDNM</sequence>
<dbReference type="STRING" id="426701.SAMN04488098_103617"/>
<dbReference type="NCBIfam" id="TIGR01255">
    <property type="entry name" value="pyr_form_ly_1"/>
    <property type="match status" value="1"/>
</dbReference>
<dbReference type="GO" id="GO:0006006">
    <property type="term" value="P:glucose metabolic process"/>
    <property type="evidence" value="ECO:0007669"/>
    <property type="project" value="UniProtKB-UniRule"/>
</dbReference>
<dbReference type="FunFam" id="3.20.70.20:FF:000003">
    <property type="entry name" value="Formate acetyltransferase"/>
    <property type="match status" value="1"/>
</dbReference>
<comment type="catalytic activity">
    <reaction evidence="14 18">
        <text>formate + acetyl-CoA = pyruvate + CoA</text>
        <dbReference type="Rhea" id="RHEA:11844"/>
        <dbReference type="ChEBI" id="CHEBI:15361"/>
        <dbReference type="ChEBI" id="CHEBI:15740"/>
        <dbReference type="ChEBI" id="CHEBI:57287"/>
        <dbReference type="ChEBI" id="CHEBI:57288"/>
        <dbReference type="EC" id="2.3.1.54"/>
    </reaction>
</comment>
<evidence type="ECO:0000256" key="14">
    <source>
        <dbReference type="ARBA" id="ARBA00049029"/>
    </source>
</evidence>
<dbReference type="GO" id="GO:0005829">
    <property type="term" value="C:cytosol"/>
    <property type="evidence" value="ECO:0007669"/>
    <property type="project" value="TreeGrafter"/>
</dbReference>
<evidence type="ECO:0000256" key="6">
    <source>
        <dbReference type="ARBA" id="ARBA00022490"/>
    </source>
</evidence>
<name>A0A1G9CLY2_9LACT</name>
<evidence type="ECO:0000256" key="4">
    <source>
        <dbReference type="ARBA" id="ARBA00013214"/>
    </source>
</evidence>
<comment type="similarity">
    <text evidence="3 18">Belongs to the glycyl radical enzyme (GRE) family. PFL subfamily.</text>
</comment>
<keyword evidence="10 18" id="KW-0119">Carbohydrate metabolism</keyword>
<evidence type="ECO:0000256" key="2">
    <source>
        <dbReference type="ARBA" id="ARBA00004809"/>
    </source>
</evidence>
<dbReference type="InterPro" id="IPR001150">
    <property type="entry name" value="Gly_radical"/>
</dbReference>
<protein>
    <recommendedName>
        <fullName evidence="5 18">Formate acetyltransferase</fullName>
        <ecNumber evidence="4 18">2.3.1.54</ecNumber>
    </recommendedName>
    <alternativeName>
        <fullName evidence="12 18">Pyruvate formate-lyase</fullName>
    </alternativeName>
</protein>
<dbReference type="InterPro" id="IPR019777">
    <property type="entry name" value="Form_AcTrfase_GR_CS"/>
</dbReference>
<dbReference type="Pfam" id="PF01228">
    <property type="entry name" value="Gly_radical"/>
    <property type="match status" value="1"/>
</dbReference>
<dbReference type="PROSITE" id="PS51149">
    <property type="entry name" value="GLY_RADICAL_2"/>
    <property type="match status" value="1"/>
</dbReference>
<dbReference type="PANTHER" id="PTHR30191:SF0">
    <property type="entry name" value="FORMATE ACETYLTRANSFERASE 1"/>
    <property type="match status" value="1"/>
</dbReference>
<comment type="subunit">
    <text evidence="18">Homodimer.</text>
</comment>
<feature type="domain" description="PFL" evidence="20">
    <location>
        <begin position="9"/>
        <end position="623"/>
    </location>
</feature>
<dbReference type="UniPathway" id="UPA00920">
    <property type="reaction ID" value="UER00891"/>
</dbReference>
<dbReference type="InterPro" id="IPR005949">
    <property type="entry name" value="Form_AcTrfase"/>
</dbReference>
<evidence type="ECO:0000256" key="12">
    <source>
        <dbReference type="ARBA" id="ARBA00031063"/>
    </source>
</evidence>
<feature type="active site" description="Cysteine radical intermediate" evidence="15">
    <location>
        <position position="418"/>
    </location>
</feature>
<feature type="modified residue" description="Glycine radical" evidence="16 17">
    <location>
        <position position="728"/>
    </location>
</feature>
<dbReference type="EMBL" id="FNFK01000036">
    <property type="protein sequence ID" value="SDK52711.1"/>
    <property type="molecule type" value="Genomic_DNA"/>
</dbReference>
<gene>
    <name evidence="21" type="ORF">SAMN04488098_103617</name>
</gene>
<dbReference type="PROSITE" id="PS00850">
    <property type="entry name" value="GLY_RADICAL_1"/>
    <property type="match status" value="1"/>
</dbReference>
<comment type="pathway">
    <text evidence="2 18">Fermentation; pyruvate fermentation; formate from pyruvate: step 1/1.</text>
</comment>
<reference evidence="22" key="1">
    <citation type="submission" date="2016-10" db="EMBL/GenBank/DDBJ databases">
        <authorList>
            <person name="Varghese N."/>
            <person name="Submissions S."/>
        </authorList>
    </citation>
    <scope>NUCLEOTIDE SEQUENCE [LARGE SCALE GENOMIC DNA]</scope>
    <source>
        <strain evidence="22">DSM 19181</strain>
    </source>
</reference>
<evidence type="ECO:0000313" key="22">
    <source>
        <dbReference type="Proteomes" id="UP000199433"/>
    </source>
</evidence>
<keyword evidence="8 18" id="KW-0808">Transferase</keyword>
<keyword evidence="22" id="KW-1185">Reference proteome</keyword>
<evidence type="ECO:0000256" key="8">
    <source>
        <dbReference type="ARBA" id="ARBA00022679"/>
    </source>
</evidence>
<dbReference type="AlphaFoldDB" id="A0A1G9CLY2"/>
<dbReference type="OrthoDB" id="9803969at2"/>
<dbReference type="PROSITE" id="PS51554">
    <property type="entry name" value="PFL"/>
    <property type="match status" value="1"/>
</dbReference>
<accession>A0A1G9CLY2</accession>
<dbReference type="SUPFAM" id="SSF51998">
    <property type="entry name" value="PFL-like glycyl radical enzymes"/>
    <property type="match status" value="1"/>
</dbReference>
<evidence type="ECO:0000256" key="13">
    <source>
        <dbReference type="ARBA" id="ARBA00034302"/>
    </source>
</evidence>
<evidence type="ECO:0000259" key="19">
    <source>
        <dbReference type="PROSITE" id="PS51149"/>
    </source>
</evidence>
<evidence type="ECO:0000256" key="3">
    <source>
        <dbReference type="ARBA" id="ARBA00008375"/>
    </source>
</evidence>
<keyword evidence="11 18" id="KW-0012">Acyltransferase</keyword>
<dbReference type="PIRSF" id="PIRSF000379">
    <property type="entry name" value="For_Ac_trans_1"/>
    <property type="match status" value="1"/>
</dbReference>
<dbReference type="CDD" id="cd01678">
    <property type="entry name" value="PFL1"/>
    <property type="match status" value="1"/>
</dbReference>